<feature type="domain" description="Helicase/UvrB N-terminal" evidence="1">
    <location>
        <begin position="1"/>
        <end position="74"/>
    </location>
</feature>
<organism evidence="2 3">
    <name type="scientific">Streptomyces luteireticuli</name>
    <dbReference type="NCBI Taxonomy" id="173858"/>
    <lineage>
        <taxon>Bacteria</taxon>
        <taxon>Bacillati</taxon>
        <taxon>Actinomycetota</taxon>
        <taxon>Actinomycetes</taxon>
        <taxon>Kitasatosporales</taxon>
        <taxon>Streptomycetaceae</taxon>
        <taxon>Streptomyces</taxon>
    </lineage>
</organism>
<proteinExistence type="predicted"/>
<dbReference type="RefSeq" id="WP_344033338.1">
    <property type="nucleotide sequence ID" value="NZ_BAAABX010000097.1"/>
</dbReference>
<dbReference type="PANTHER" id="PTHR47396">
    <property type="entry name" value="TYPE I RESTRICTION ENZYME ECOKI R PROTEIN"/>
    <property type="match status" value="1"/>
</dbReference>
<comment type="caution">
    <text evidence="2">The sequence shown here is derived from an EMBL/GenBank/DDBJ whole genome shotgun (WGS) entry which is preliminary data.</text>
</comment>
<dbReference type="EMBL" id="BAAABX010000097">
    <property type="protein sequence ID" value="GAA0439829.1"/>
    <property type="molecule type" value="Genomic_DNA"/>
</dbReference>
<dbReference type="Proteomes" id="UP001500879">
    <property type="component" value="Unassembled WGS sequence"/>
</dbReference>
<evidence type="ECO:0000313" key="2">
    <source>
        <dbReference type="EMBL" id="GAA0439829.1"/>
    </source>
</evidence>
<dbReference type="SUPFAM" id="SSF52540">
    <property type="entry name" value="P-loop containing nucleoside triphosphate hydrolases"/>
    <property type="match status" value="1"/>
</dbReference>
<evidence type="ECO:0000313" key="3">
    <source>
        <dbReference type="Proteomes" id="UP001500879"/>
    </source>
</evidence>
<dbReference type="Pfam" id="PF04851">
    <property type="entry name" value="ResIII"/>
    <property type="match status" value="1"/>
</dbReference>
<dbReference type="PANTHER" id="PTHR47396:SF1">
    <property type="entry name" value="ATP-DEPENDENT HELICASE IRC3-RELATED"/>
    <property type="match status" value="1"/>
</dbReference>
<evidence type="ECO:0000259" key="1">
    <source>
        <dbReference type="Pfam" id="PF04851"/>
    </source>
</evidence>
<dbReference type="InterPro" id="IPR006935">
    <property type="entry name" value="Helicase/UvrB_N"/>
</dbReference>
<dbReference type="Gene3D" id="3.40.50.300">
    <property type="entry name" value="P-loop containing nucleotide triphosphate hydrolases"/>
    <property type="match status" value="1"/>
</dbReference>
<gene>
    <name evidence="2" type="ORF">GCM10010357_71470</name>
</gene>
<name>A0ABP3J319_9ACTN</name>
<dbReference type="InterPro" id="IPR027417">
    <property type="entry name" value="P-loop_NTPase"/>
</dbReference>
<keyword evidence="3" id="KW-1185">Reference proteome</keyword>
<dbReference type="InterPro" id="IPR050742">
    <property type="entry name" value="Helicase_Restrict-Modif_Enz"/>
</dbReference>
<accession>A0ABP3J319</accession>
<protein>
    <recommendedName>
        <fullName evidence="1">Helicase/UvrB N-terminal domain-containing protein</fullName>
    </recommendedName>
</protein>
<reference evidence="3" key="1">
    <citation type="journal article" date="2019" name="Int. J. Syst. Evol. Microbiol.">
        <title>The Global Catalogue of Microorganisms (GCM) 10K type strain sequencing project: providing services to taxonomists for standard genome sequencing and annotation.</title>
        <authorList>
            <consortium name="The Broad Institute Genomics Platform"/>
            <consortium name="The Broad Institute Genome Sequencing Center for Infectious Disease"/>
            <person name="Wu L."/>
            <person name="Ma J."/>
        </authorList>
    </citation>
    <scope>NUCLEOTIDE SEQUENCE [LARGE SCALE GENOMIC DNA]</scope>
    <source>
        <strain evidence="3">JCM 4788</strain>
    </source>
</reference>
<sequence>MELRAHQIEALAAIEAAAVAGEQRMTVVAACGSGKTLIAQQAAQRLAGQGAVLVLMPTRALVTQTVRRWREAGRTGPALAVCSLSQSGSGLSTSADSCSGVVLISHRAVCLDVAGSAGWLALLSVLGERGLDRR</sequence>